<protein>
    <recommendedName>
        <fullName evidence="4">UBN2 domain-containing protein</fullName>
    </recommendedName>
</protein>
<keyword evidence="3" id="KW-1185">Reference proteome</keyword>
<accession>A0ABQ5HQ03</accession>
<sequence>MSRGALCKDHLCYRPMGFVFGKPALRHVRSKDIDLWGVIQNGYFVFIMMDPETKLEMDKPFLKLKIDEKRKFGNSQVKDYEIDLPIQQYEKFSISSEETIDSGYTRFDVIVTSLKPLDKDYSNMNHVRKFICALPLKWRLKVTTIEKAKDLAKLPINELIGNCKIYEMVLRTDEVVSKNSEVKVKSLDLKAKVTRDQTSDDSDNQDGSEGNEEDDEEFKSMVKNLRKYFKKGRAKVLEVLDKNVVVMVAVARTTSLMIIRRRGRKRLSLVELGVIVKTVIN</sequence>
<feature type="region of interest" description="Disordered" evidence="1">
    <location>
        <begin position="195"/>
        <end position="217"/>
    </location>
</feature>
<proteinExistence type="predicted"/>
<evidence type="ECO:0000313" key="2">
    <source>
        <dbReference type="EMBL" id="GJT89422.1"/>
    </source>
</evidence>
<name>A0ABQ5HQ03_9ASTR</name>
<organism evidence="2 3">
    <name type="scientific">Tanacetum coccineum</name>
    <dbReference type="NCBI Taxonomy" id="301880"/>
    <lineage>
        <taxon>Eukaryota</taxon>
        <taxon>Viridiplantae</taxon>
        <taxon>Streptophyta</taxon>
        <taxon>Embryophyta</taxon>
        <taxon>Tracheophyta</taxon>
        <taxon>Spermatophyta</taxon>
        <taxon>Magnoliopsida</taxon>
        <taxon>eudicotyledons</taxon>
        <taxon>Gunneridae</taxon>
        <taxon>Pentapetalae</taxon>
        <taxon>asterids</taxon>
        <taxon>campanulids</taxon>
        <taxon>Asterales</taxon>
        <taxon>Asteraceae</taxon>
        <taxon>Asteroideae</taxon>
        <taxon>Anthemideae</taxon>
        <taxon>Anthemidinae</taxon>
        <taxon>Tanacetum</taxon>
    </lineage>
</organism>
<reference evidence="2" key="2">
    <citation type="submission" date="2022-01" db="EMBL/GenBank/DDBJ databases">
        <authorList>
            <person name="Yamashiro T."/>
            <person name="Shiraishi A."/>
            <person name="Satake H."/>
            <person name="Nakayama K."/>
        </authorList>
    </citation>
    <scope>NUCLEOTIDE SEQUENCE</scope>
</reference>
<dbReference type="Pfam" id="PF14223">
    <property type="entry name" value="Retrotran_gag_2"/>
    <property type="match status" value="1"/>
</dbReference>
<evidence type="ECO:0000256" key="1">
    <source>
        <dbReference type="SAM" id="MobiDB-lite"/>
    </source>
</evidence>
<gene>
    <name evidence="2" type="ORF">Tco_1071139</name>
</gene>
<dbReference type="EMBL" id="BQNB010019822">
    <property type="protein sequence ID" value="GJT89422.1"/>
    <property type="molecule type" value="Genomic_DNA"/>
</dbReference>
<reference evidence="2" key="1">
    <citation type="journal article" date="2022" name="Int. J. Mol. Sci.">
        <title>Draft Genome of Tanacetum Coccineum: Genomic Comparison of Closely Related Tanacetum-Family Plants.</title>
        <authorList>
            <person name="Yamashiro T."/>
            <person name="Shiraishi A."/>
            <person name="Nakayama K."/>
            <person name="Satake H."/>
        </authorList>
    </citation>
    <scope>NUCLEOTIDE SEQUENCE</scope>
</reference>
<dbReference type="Proteomes" id="UP001151760">
    <property type="component" value="Unassembled WGS sequence"/>
</dbReference>
<feature type="compositionally biased region" description="Acidic residues" evidence="1">
    <location>
        <begin position="199"/>
        <end position="217"/>
    </location>
</feature>
<comment type="caution">
    <text evidence="2">The sequence shown here is derived from an EMBL/GenBank/DDBJ whole genome shotgun (WGS) entry which is preliminary data.</text>
</comment>
<evidence type="ECO:0000313" key="3">
    <source>
        <dbReference type="Proteomes" id="UP001151760"/>
    </source>
</evidence>
<evidence type="ECO:0008006" key="4">
    <source>
        <dbReference type="Google" id="ProtNLM"/>
    </source>
</evidence>